<reference evidence="1" key="1">
    <citation type="submission" date="2019-09" db="EMBL/GenBank/DDBJ databases">
        <title>Characterisation of the sponge microbiome using genome-centric metagenomics.</title>
        <authorList>
            <person name="Engelberts J.P."/>
            <person name="Robbins S.J."/>
            <person name="De Goeij J.M."/>
            <person name="Aranda M."/>
            <person name="Bell S.C."/>
            <person name="Webster N.S."/>
        </authorList>
    </citation>
    <scope>NUCLEOTIDE SEQUENCE</scope>
    <source>
        <strain evidence="1">SB0664_bin_27</strain>
    </source>
</reference>
<gene>
    <name evidence="1" type="ORF">F4Y42_10075</name>
</gene>
<dbReference type="InterPro" id="IPR010985">
    <property type="entry name" value="Ribbon_hlx_hlx"/>
</dbReference>
<dbReference type="Gene3D" id="1.10.1220.10">
    <property type="entry name" value="Met repressor-like"/>
    <property type="match status" value="1"/>
</dbReference>
<name>A0A6B0YVL4_9CHLR</name>
<evidence type="ECO:0008006" key="2">
    <source>
        <dbReference type="Google" id="ProtNLM"/>
    </source>
</evidence>
<proteinExistence type="predicted"/>
<dbReference type="InterPro" id="IPR013321">
    <property type="entry name" value="Arc_rbn_hlx_hlx"/>
</dbReference>
<sequence>MSETRFNLRRPNPDAAADVESYIDHGTAALPAEEEPAAQETPEKIRRLVVLLPNSTHRRFKLLAAARETTMSDLCRTWIEEAIGDQFQ</sequence>
<accession>A0A6B0YVL4</accession>
<evidence type="ECO:0000313" key="1">
    <source>
        <dbReference type="EMBL" id="MXY93782.1"/>
    </source>
</evidence>
<comment type="caution">
    <text evidence="1">The sequence shown here is derived from an EMBL/GenBank/DDBJ whole genome shotgun (WGS) entry which is preliminary data.</text>
</comment>
<protein>
    <recommendedName>
        <fullName evidence="2">CopG family transcriptional regulator</fullName>
    </recommendedName>
</protein>
<dbReference type="EMBL" id="VXRG01000086">
    <property type="protein sequence ID" value="MXY93782.1"/>
    <property type="molecule type" value="Genomic_DNA"/>
</dbReference>
<dbReference type="AlphaFoldDB" id="A0A6B0YVL4"/>
<organism evidence="1">
    <name type="scientific">Caldilineaceae bacterium SB0664_bin_27</name>
    <dbReference type="NCBI Taxonomy" id="2605260"/>
    <lineage>
        <taxon>Bacteria</taxon>
        <taxon>Bacillati</taxon>
        <taxon>Chloroflexota</taxon>
        <taxon>Caldilineae</taxon>
        <taxon>Caldilineales</taxon>
        <taxon>Caldilineaceae</taxon>
    </lineage>
</organism>
<dbReference type="SUPFAM" id="SSF47598">
    <property type="entry name" value="Ribbon-helix-helix"/>
    <property type="match status" value="1"/>
</dbReference>
<dbReference type="GO" id="GO:0006355">
    <property type="term" value="P:regulation of DNA-templated transcription"/>
    <property type="evidence" value="ECO:0007669"/>
    <property type="project" value="InterPro"/>
</dbReference>